<keyword evidence="1" id="KW-0732">Signal</keyword>
<sequence length="152" mass="17290">MLFWLLTHVTAPGQGINRPKWCPFENVTAYLTPGKSTGEVRLSGQSAISVPAGVHQVVKKHNNRLCPYYVTVKDCVISSKVKPTYVCKQDELTVYWPTDTFLFEDTKEIPGEMEARITDRLKHCDIAHLLEVVILYHDPLYVPDLHLHNNTS</sequence>
<feature type="signal peptide" evidence="1">
    <location>
        <begin position="1"/>
        <end position="15"/>
    </location>
</feature>
<comment type="caution">
    <text evidence="2">The sequence shown here is derived from an EMBL/GenBank/DDBJ whole genome shotgun (WGS) entry which is preliminary data.</text>
</comment>
<keyword evidence="3" id="KW-1185">Reference proteome</keyword>
<protein>
    <submittedName>
        <fullName evidence="2">Uncharacterized protein</fullName>
    </submittedName>
</protein>
<accession>A0A7J7K5T7</accession>
<dbReference type="EMBL" id="VXIV02001293">
    <property type="protein sequence ID" value="KAF6033573.1"/>
    <property type="molecule type" value="Genomic_DNA"/>
</dbReference>
<feature type="chain" id="PRO_5029570221" evidence="1">
    <location>
        <begin position="16"/>
        <end position="152"/>
    </location>
</feature>
<organism evidence="2 3">
    <name type="scientific">Bugula neritina</name>
    <name type="common">Brown bryozoan</name>
    <name type="synonym">Sertularia neritina</name>
    <dbReference type="NCBI Taxonomy" id="10212"/>
    <lineage>
        <taxon>Eukaryota</taxon>
        <taxon>Metazoa</taxon>
        <taxon>Spiralia</taxon>
        <taxon>Lophotrochozoa</taxon>
        <taxon>Bryozoa</taxon>
        <taxon>Gymnolaemata</taxon>
        <taxon>Cheilostomatida</taxon>
        <taxon>Flustrina</taxon>
        <taxon>Buguloidea</taxon>
        <taxon>Bugulidae</taxon>
        <taxon>Bugula</taxon>
    </lineage>
</organism>
<evidence type="ECO:0000313" key="3">
    <source>
        <dbReference type="Proteomes" id="UP000593567"/>
    </source>
</evidence>
<gene>
    <name evidence="2" type="ORF">EB796_008121</name>
</gene>
<evidence type="ECO:0000313" key="2">
    <source>
        <dbReference type="EMBL" id="KAF6033573.1"/>
    </source>
</evidence>
<evidence type="ECO:0000256" key="1">
    <source>
        <dbReference type="SAM" id="SignalP"/>
    </source>
</evidence>
<proteinExistence type="predicted"/>
<name>A0A7J7K5T7_BUGNE</name>
<dbReference type="Proteomes" id="UP000593567">
    <property type="component" value="Unassembled WGS sequence"/>
</dbReference>
<reference evidence="2" key="1">
    <citation type="submission" date="2020-06" db="EMBL/GenBank/DDBJ databases">
        <title>Draft genome of Bugula neritina, a colonial animal packing powerful symbionts and potential medicines.</title>
        <authorList>
            <person name="Rayko M."/>
        </authorList>
    </citation>
    <scope>NUCLEOTIDE SEQUENCE [LARGE SCALE GENOMIC DNA]</scope>
    <source>
        <strain evidence="2">Kwan_BN1</strain>
    </source>
</reference>
<dbReference type="AlphaFoldDB" id="A0A7J7K5T7"/>